<dbReference type="PROSITE" id="PS51296">
    <property type="entry name" value="RIESKE"/>
    <property type="match status" value="1"/>
</dbReference>
<dbReference type="RefSeq" id="WP_161861588.1">
    <property type="nucleotide sequence ID" value="NZ_CP046620.1"/>
</dbReference>
<dbReference type="CDD" id="cd03528">
    <property type="entry name" value="Rieske_RO_ferredoxin"/>
    <property type="match status" value="1"/>
</dbReference>
<evidence type="ECO:0000256" key="2">
    <source>
        <dbReference type="ARBA" id="ARBA00022723"/>
    </source>
</evidence>
<keyword evidence="1" id="KW-0001">2Fe-2S</keyword>
<evidence type="ECO:0000256" key="4">
    <source>
        <dbReference type="ARBA" id="ARBA00023014"/>
    </source>
</evidence>
<keyword evidence="3" id="KW-0408">Iron</keyword>
<keyword evidence="7" id="KW-1185">Reference proteome</keyword>
<dbReference type="GO" id="GO:0051537">
    <property type="term" value="F:2 iron, 2 sulfur cluster binding"/>
    <property type="evidence" value="ECO:0007669"/>
    <property type="project" value="UniProtKB-KW"/>
</dbReference>
<dbReference type="KEGG" id="amaq:GO499_07350"/>
<dbReference type="PANTHER" id="PTHR21496">
    <property type="entry name" value="FERREDOXIN-RELATED"/>
    <property type="match status" value="1"/>
</dbReference>
<keyword evidence="4" id="KW-0411">Iron-sulfur</keyword>
<dbReference type="Proteomes" id="UP000464495">
    <property type="component" value="Chromosome"/>
</dbReference>
<dbReference type="SUPFAM" id="SSF50022">
    <property type="entry name" value="ISP domain"/>
    <property type="match status" value="1"/>
</dbReference>
<dbReference type="EMBL" id="CP046620">
    <property type="protein sequence ID" value="QHQ35023.1"/>
    <property type="molecule type" value="Genomic_DNA"/>
</dbReference>
<name>A0A6P1T068_9RHOB</name>
<proteinExistence type="predicted"/>
<evidence type="ECO:0000256" key="3">
    <source>
        <dbReference type="ARBA" id="ARBA00023004"/>
    </source>
</evidence>
<evidence type="ECO:0000259" key="5">
    <source>
        <dbReference type="PROSITE" id="PS51296"/>
    </source>
</evidence>
<dbReference type="GO" id="GO:0046872">
    <property type="term" value="F:metal ion binding"/>
    <property type="evidence" value="ECO:0007669"/>
    <property type="project" value="UniProtKB-KW"/>
</dbReference>
<organism evidence="6 7">
    <name type="scientific">Algicella marina</name>
    <dbReference type="NCBI Taxonomy" id="2683284"/>
    <lineage>
        <taxon>Bacteria</taxon>
        <taxon>Pseudomonadati</taxon>
        <taxon>Pseudomonadota</taxon>
        <taxon>Alphaproteobacteria</taxon>
        <taxon>Rhodobacterales</taxon>
        <taxon>Paracoccaceae</taxon>
        <taxon>Algicella</taxon>
    </lineage>
</organism>
<evidence type="ECO:0000313" key="7">
    <source>
        <dbReference type="Proteomes" id="UP000464495"/>
    </source>
</evidence>
<dbReference type="AlphaFoldDB" id="A0A6P1T068"/>
<reference evidence="6 7" key="1">
    <citation type="submission" date="2019-12" db="EMBL/GenBank/DDBJ databases">
        <title>Complete genome sequence of Algicella marina strain 9Alg 56(T) isolated from the red alga Tichocarpus crinitus.</title>
        <authorList>
            <person name="Kim S.-G."/>
            <person name="Nedashkovskaya O.I."/>
        </authorList>
    </citation>
    <scope>NUCLEOTIDE SEQUENCE [LARGE SCALE GENOMIC DNA]</scope>
    <source>
        <strain evidence="6 7">9Alg 56</strain>
    </source>
</reference>
<feature type="domain" description="Rieske" evidence="5">
    <location>
        <begin position="5"/>
        <end position="101"/>
    </location>
</feature>
<keyword evidence="2" id="KW-0479">Metal-binding</keyword>
<evidence type="ECO:0000256" key="1">
    <source>
        <dbReference type="ARBA" id="ARBA00022714"/>
    </source>
</evidence>
<dbReference type="PANTHER" id="PTHR21496:SF23">
    <property type="entry name" value="3-PHENYLPROPIONATE_CINNAMIC ACID DIOXYGENASE FERREDOXIN SUBUNIT"/>
    <property type="match status" value="1"/>
</dbReference>
<dbReference type="Gene3D" id="2.102.10.10">
    <property type="entry name" value="Rieske [2Fe-2S] iron-sulphur domain"/>
    <property type="match status" value="1"/>
</dbReference>
<sequence>MSNWIEAGKLEEFYLGTVRRLDHDGKTYAVYCDDEARFYCTDGLCSHEYVHLADGVMTENFIQCPMHSGRFDYRTGEAKRMPACDALATYETKVEGDAVFVAVG</sequence>
<dbReference type="InterPro" id="IPR036922">
    <property type="entry name" value="Rieske_2Fe-2S_sf"/>
</dbReference>
<dbReference type="Pfam" id="PF00355">
    <property type="entry name" value="Rieske"/>
    <property type="match status" value="1"/>
</dbReference>
<evidence type="ECO:0000313" key="6">
    <source>
        <dbReference type="EMBL" id="QHQ35023.1"/>
    </source>
</evidence>
<accession>A0A6P1T068</accession>
<dbReference type="InterPro" id="IPR017941">
    <property type="entry name" value="Rieske_2Fe-2S"/>
</dbReference>
<gene>
    <name evidence="6" type="ORF">GO499_07350</name>
</gene>
<protein>
    <submittedName>
        <fullName evidence="6">Rieske 2Fe-2S domain-containing protein</fullName>
    </submittedName>
</protein>